<evidence type="ECO:0000259" key="10">
    <source>
        <dbReference type="Pfam" id="PF13868"/>
    </source>
</evidence>
<keyword evidence="4" id="KW-0969">Cilium</keyword>
<evidence type="ECO:0000256" key="2">
    <source>
        <dbReference type="ARBA" id="ARBA00022846"/>
    </source>
</evidence>
<dbReference type="Pfam" id="PF13868">
    <property type="entry name" value="TPH"/>
    <property type="match status" value="1"/>
</dbReference>
<dbReference type="AlphaFoldDB" id="A0A8C3W8E2"/>
<keyword evidence="3 8" id="KW-0175">Coiled coil</keyword>
<dbReference type="GeneTree" id="ENSGT00730000111174"/>
<reference evidence="11" key="2">
    <citation type="submission" date="2025-09" db="UniProtKB">
        <authorList>
            <consortium name="Ensembl"/>
        </authorList>
    </citation>
    <scope>IDENTIFICATION</scope>
</reference>
<feature type="domain" description="Trichohyalin-plectin-homology" evidence="10">
    <location>
        <begin position="183"/>
        <end position="530"/>
    </location>
</feature>
<dbReference type="GO" id="GO:0036126">
    <property type="term" value="C:sperm flagellum"/>
    <property type="evidence" value="ECO:0007669"/>
    <property type="project" value="Ensembl"/>
</dbReference>
<dbReference type="GO" id="GO:0030317">
    <property type="term" value="P:flagellated sperm motility"/>
    <property type="evidence" value="ECO:0007669"/>
    <property type="project" value="Ensembl"/>
</dbReference>
<organism evidence="11 12">
    <name type="scientific">Catagonus wagneri</name>
    <name type="common">Chacoan peccary</name>
    <dbReference type="NCBI Taxonomy" id="51154"/>
    <lineage>
        <taxon>Eukaryota</taxon>
        <taxon>Metazoa</taxon>
        <taxon>Chordata</taxon>
        <taxon>Craniata</taxon>
        <taxon>Vertebrata</taxon>
        <taxon>Euteleostomi</taxon>
        <taxon>Mammalia</taxon>
        <taxon>Eutheria</taxon>
        <taxon>Laurasiatheria</taxon>
        <taxon>Artiodactyla</taxon>
        <taxon>Suina</taxon>
        <taxon>Tayassuidae</taxon>
        <taxon>Catagonus</taxon>
    </lineage>
</organism>
<dbReference type="Ensembl" id="ENSCWAT00000011254.1">
    <property type="protein sequence ID" value="ENSCWAP00000010344.1"/>
    <property type="gene ID" value="ENSCWAG00000007904.1"/>
</dbReference>
<accession>A0A8C3W8E2</accession>
<evidence type="ECO:0000256" key="5">
    <source>
        <dbReference type="ARBA" id="ARBA00023273"/>
    </source>
</evidence>
<feature type="compositionally biased region" description="Basic residues" evidence="9">
    <location>
        <begin position="17"/>
        <end position="27"/>
    </location>
</feature>
<dbReference type="InterPro" id="IPR033253">
    <property type="entry name" value="CFAP45"/>
</dbReference>
<evidence type="ECO:0000256" key="7">
    <source>
        <dbReference type="ARBA" id="ARBA00034142"/>
    </source>
</evidence>
<dbReference type="GO" id="GO:0060296">
    <property type="term" value="P:regulation of cilium beat frequency involved in ciliary motility"/>
    <property type="evidence" value="ECO:0007669"/>
    <property type="project" value="Ensembl"/>
</dbReference>
<evidence type="ECO:0000256" key="4">
    <source>
        <dbReference type="ARBA" id="ARBA00023069"/>
    </source>
</evidence>
<comment type="similarity">
    <text evidence="6">Belongs to the CFAP45 family.</text>
</comment>
<dbReference type="PANTHER" id="PTHR15504:SF0">
    <property type="entry name" value="CILIA- AND FLAGELLA-ASSOCIATED PROTEIN 45"/>
    <property type="match status" value="1"/>
</dbReference>
<dbReference type="InterPro" id="IPR043597">
    <property type="entry name" value="TPH_dom"/>
</dbReference>
<evidence type="ECO:0000256" key="9">
    <source>
        <dbReference type="SAM" id="MobiDB-lite"/>
    </source>
</evidence>
<keyword evidence="12" id="KW-1185">Reference proteome</keyword>
<dbReference type="GO" id="GO:0005576">
    <property type="term" value="C:extracellular region"/>
    <property type="evidence" value="ECO:0007669"/>
    <property type="project" value="GOC"/>
</dbReference>
<evidence type="ECO:0000256" key="6">
    <source>
        <dbReference type="ARBA" id="ARBA00034116"/>
    </source>
</evidence>
<evidence type="ECO:0000313" key="12">
    <source>
        <dbReference type="Proteomes" id="UP000694540"/>
    </source>
</evidence>
<comment type="subcellular location">
    <subcellularLocation>
        <location evidence="1">Cell projection</location>
        <location evidence="1">Cilium</location>
        <location evidence="1">Flagellum</location>
    </subcellularLocation>
</comment>
<name>A0A8C3W8E2_9CETA</name>
<evidence type="ECO:0000256" key="8">
    <source>
        <dbReference type="SAM" id="Coils"/>
    </source>
</evidence>
<dbReference type="GO" id="GO:0060287">
    <property type="term" value="P:epithelial cilium movement involved in determination of left/right asymmetry"/>
    <property type="evidence" value="ECO:0007669"/>
    <property type="project" value="Ensembl"/>
</dbReference>
<dbReference type="GO" id="GO:0160112">
    <property type="term" value="C:axonemal B tubule inner sheath"/>
    <property type="evidence" value="ECO:0007669"/>
    <property type="project" value="Ensembl"/>
</dbReference>
<protein>
    <recommendedName>
        <fullName evidence="7">Cilia- and flagella-associated protein 45</fullName>
    </recommendedName>
</protein>
<feature type="coiled-coil region" evidence="8">
    <location>
        <begin position="259"/>
        <end position="390"/>
    </location>
</feature>
<dbReference type="GO" id="GO:0097728">
    <property type="term" value="C:9+0 motile cilium"/>
    <property type="evidence" value="ECO:0007669"/>
    <property type="project" value="Ensembl"/>
</dbReference>
<dbReference type="Proteomes" id="UP000694540">
    <property type="component" value="Unplaced"/>
</dbReference>
<dbReference type="GO" id="GO:0061966">
    <property type="term" value="P:establishment of left/right asymmetry"/>
    <property type="evidence" value="ECO:0007669"/>
    <property type="project" value="Ensembl"/>
</dbReference>
<keyword evidence="2" id="KW-0282">Flagellum</keyword>
<evidence type="ECO:0000256" key="3">
    <source>
        <dbReference type="ARBA" id="ARBA00023054"/>
    </source>
</evidence>
<evidence type="ECO:0000256" key="1">
    <source>
        <dbReference type="ARBA" id="ARBA00004230"/>
    </source>
</evidence>
<evidence type="ECO:0000313" key="11">
    <source>
        <dbReference type="Ensembl" id="ENSCWAP00000010344.1"/>
    </source>
</evidence>
<sequence>VPLSTADVLSPASTASKRSRNRPRYRTKALSSEVDEGLFGGVKPLSQSDSPVVLLRDKHAIRKTLAAPGLDRKPETIQLITRDMVRELIIPTNDPSGESLIMSQEEFERIRRASHVPTAEELEAKEQAFRKEKEAVVDAVTTRKKIMKQKEMISRNKQKLSDLEEVAKERAQNLLQRASQLRMEQEEELKDMKKIILNAKCHAIWDAQILEKQLIQKELDAEEKRLDQMMEVERQKSVQRQEELDKKRREERIRGRRHIVEQMEKNQEERSLLAEQREQEKEQLLEYMEQLQEEDLRDLERRHQQKLKMQAEIKRINHENQKQKAELLAQEKLAEQMVMEFTKKKMAREAEFEAEQERIRREKEKEIARLRALQEKAQDYQVEQDALRTKRNQEVADRQWRRREKENAQKKMETEAELRKSRLEQVAFKEHSLAVQVQRDRDEFERILRAQREQIEKERLEEKRKAAGRLQHANELRRQVRENQQKQVRDRIAVFEEGQRLKEEARKRRERVEDIKKKKIEELRATGLPEKYCIEAERKANILPDK</sequence>
<dbReference type="GO" id="GO:0016208">
    <property type="term" value="F:AMP binding"/>
    <property type="evidence" value="ECO:0007669"/>
    <property type="project" value="Ensembl"/>
</dbReference>
<gene>
    <name evidence="11" type="primary">CFAP45</name>
</gene>
<keyword evidence="5" id="KW-0966">Cell projection</keyword>
<feature type="coiled-coil region" evidence="8">
    <location>
        <begin position="119"/>
        <end position="232"/>
    </location>
</feature>
<dbReference type="GO" id="GO:0090660">
    <property type="term" value="P:cerebrospinal fluid circulation"/>
    <property type="evidence" value="ECO:0007669"/>
    <property type="project" value="Ensembl"/>
</dbReference>
<dbReference type="PANTHER" id="PTHR15504">
    <property type="entry name" value="NASOPHARYNGEAL EPITHELIUM SPECIFIC PROTEIN 1"/>
    <property type="match status" value="1"/>
</dbReference>
<reference evidence="11" key="1">
    <citation type="submission" date="2025-08" db="UniProtKB">
        <authorList>
            <consortium name="Ensembl"/>
        </authorList>
    </citation>
    <scope>IDENTIFICATION</scope>
</reference>
<feature type="coiled-coil region" evidence="8">
    <location>
        <begin position="434"/>
        <end position="470"/>
    </location>
</feature>
<feature type="region of interest" description="Disordered" evidence="9">
    <location>
        <begin position="1"/>
        <end position="30"/>
    </location>
</feature>
<proteinExistence type="inferred from homology"/>